<dbReference type="EMBL" id="LPZR01000009">
    <property type="protein sequence ID" value="KYO57693.1"/>
    <property type="molecule type" value="Genomic_DNA"/>
</dbReference>
<dbReference type="RefSeq" id="WP_062761304.1">
    <property type="nucleotide sequence ID" value="NZ_CP121042.1"/>
</dbReference>
<sequence length="398" mass="43202">MRPLDNVIILDFTHMLSGPYGTMLLADLGARTIKIEPVKTGEGTRKLLAKDPDHSIEGMGAYFLTLARNKQSVAVDLKTEEGRALVYDLVRKADIVVDNYSRGVTGRLGIDHETLSAINPRIITCSVTGFGETGPNPDRPAFDLVAQGIGGGMSLTGEAGGTPLRAGIPIGDLGGGLFAAIGILAALNQRNLTGQGQHIDISMLDCQLSMLNYMATMQSLSGREPGRSGNGHFVHVPYNTYRTRTRHVILAVITDQFWQRLVDILDAPDLRRDAYLTQPGRWADREVINARLQEILETESCEHWLARFGNQIPCAPVNDIAHAMADEQIRGRGMVVEVAHPSGRRVEMPGNPVKMSGMTDEVYTPPPLLGTHTDEVLEELLGLGAEARCALRARGIIG</sequence>
<dbReference type="InterPro" id="IPR044855">
    <property type="entry name" value="CoA-Trfase_III_dom3_sf"/>
</dbReference>
<evidence type="ECO:0000313" key="2">
    <source>
        <dbReference type="EMBL" id="KYO57693.1"/>
    </source>
</evidence>
<dbReference type="Gene3D" id="3.40.50.10540">
    <property type="entry name" value="Crotonobetainyl-coa:carnitine coa-transferase, domain 1"/>
    <property type="match status" value="1"/>
</dbReference>
<reference evidence="2 3" key="1">
    <citation type="submission" date="2015-12" db="EMBL/GenBank/DDBJ databases">
        <title>Genome sequence of Tistrella mobilis MCCC 1A02139.</title>
        <authorList>
            <person name="Lu L."/>
            <person name="Lai Q."/>
            <person name="Shao Z."/>
            <person name="Qian P."/>
        </authorList>
    </citation>
    <scope>NUCLEOTIDE SEQUENCE [LARGE SCALE GENOMIC DNA]</scope>
    <source>
        <strain evidence="2 3">MCCC 1A02139</strain>
    </source>
</reference>
<dbReference type="Gene3D" id="3.30.1540.10">
    <property type="entry name" value="formyl-coa transferase, domain 3"/>
    <property type="match status" value="1"/>
</dbReference>
<dbReference type="InterPro" id="IPR003673">
    <property type="entry name" value="CoA-Trfase_fam_III"/>
</dbReference>
<gene>
    <name evidence="2" type="ORF">AUP44_19195</name>
</gene>
<dbReference type="OrthoDB" id="9781472at2"/>
<dbReference type="InterPro" id="IPR023606">
    <property type="entry name" value="CoA-Trfase_III_dom_1_sf"/>
</dbReference>
<comment type="caution">
    <text evidence="2">The sequence shown here is derived from an EMBL/GenBank/DDBJ whole genome shotgun (WGS) entry which is preliminary data.</text>
</comment>
<dbReference type="InterPro" id="IPR050483">
    <property type="entry name" value="CoA-transferase_III_domain"/>
</dbReference>
<evidence type="ECO:0000256" key="1">
    <source>
        <dbReference type="ARBA" id="ARBA00022679"/>
    </source>
</evidence>
<accession>A0A161R8J9</accession>
<proteinExistence type="predicted"/>
<dbReference type="GeneID" id="97238835"/>
<organism evidence="2 3">
    <name type="scientific">Tistrella mobilis</name>
    <dbReference type="NCBI Taxonomy" id="171437"/>
    <lineage>
        <taxon>Bacteria</taxon>
        <taxon>Pseudomonadati</taxon>
        <taxon>Pseudomonadota</taxon>
        <taxon>Alphaproteobacteria</taxon>
        <taxon>Geminicoccales</taxon>
        <taxon>Geminicoccaceae</taxon>
        <taxon>Tistrella</taxon>
    </lineage>
</organism>
<name>A0A161R8J9_9PROT</name>
<dbReference type="PANTHER" id="PTHR48207:SF3">
    <property type="entry name" value="SUCCINATE--HYDROXYMETHYLGLUTARATE COA-TRANSFERASE"/>
    <property type="match status" value="1"/>
</dbReference>
<dbReference type="SUPFAM" id="SSF89796">
    <property type="entry name" value="CoA-transferase family III (CaiB/BaiF)"/>
    <property type="match status" value="1"/>
</dbReference>
<dbReference type="Pfam" id="PF02515">
    <property type="entry name" value="CoA_transf_3"/>
    <property type="match status" value="1"/>
</dbReference>
<dbReference type="PANTHER" id="PTHR48207">
    <property type="entry name" value="SUCCINATE--HYDROXYMETHYLGLUTARATE COA-TRANSFERASE"/>
    <property type="match status" value="1"/>
</dbReference>
<keyword evidence="1 2" id="KW-0808">Transferase</keyword>
<protein>
    <submittedName>
        <fullName evidence="2">Acyl-CoA transferase</fullName>
    </submittedName>
</protein>
<dbReference type="AlphaFoldDB" id="A0A161R8J9"/>
<dbReference type="Proteomes" id="UP000075787">
    <property type="component" value="Unassembled WGS sequence"/>
</dbReference>
<dbReference type="GO" id="GO:0008410">
    <property type="term" value="F:CoA-transferase activity"/>
    <property type="evidence" value="ECO:0007669"/>
    <property type="project" value="TreeGrafter"/>
</dbReference>
<evidence type="ECO:0000313" key="3">
    <source>
        <dbReference type="Proteomes" id="UP000075787"/>
    </source>
</evidence>